<protein>
    <submittedName>
        <fullName evidence="1">Uncharacterized protein</fullName>
    </submittedName>
</protein>
<accession>A0A8D9BMZ3</accession>
<organism evidence="1">
    <name type="scientific">Cacopsylla melanoneura</name>
    <dbReference type="NCBI Taxonomy" id="428564"/>
    <lineage>
        <taxon>Eukaryota</taxon>
        <taxon>Metazoa</taxon>
        <taxon>Ecdysozoa</taxon>
        <taxon>Arthropoda</taxon>
        <taxon>Hexapoda</taxon>
        <taxon>Insecta</taxon>
        <taxon>Pterygota</taxon>
        <taxon>Neoptera</taxon>
        <taxon>Paraneoptera</taxon>
        <taxon>Hemiptera</taxon>
        <taxon>Sternorrhyncha</taxon>
        <taxon>Psylloidea</taxon>
        <taxon>Psyllidae</taxon>
        <taxon>Psyllinae</taxon>
        <taxon>Cacopsylla</taxon>
    </lineage>
</organism>
<dbReference type="EMBL" id="HBUF01646630">
    <property type="protein sequence ID" value="CAG6786054.1"/>
    <property type="molecule type" value="Transcribed_RNA"/>
</dbReference>
<sequence length="127" mass="14945">MGPSHSSKVSKPHITIYIQLVFIKMRWVKKCSIKIITMTRRKHIGTTGKLFKAIGINRENSKEDKEPQLGRHLKKRESDSEIVDRYYYKIYMKHKTLSLSLQNHKFPHPPVSRVKFVSEKQTTVSKH</sequence>
<dbReference type="AlphaFoldDB" id="A0A8D9BMZ3"/>
<evidence type="ECO:0000313" key="1">
    <source>
        <dbReference type="EMBL" id="CAG6786054.1"/>
    </source>
</evidence>
<reference evidence="1" key="1">
    <citation type="submission" date="2021-05" db="EMBL/GenBank/DDBJ databases">
        <authorList>
            <person name="Alioto T."/>
            <person name="Alioto T."/>
            <person name="Gomez Garrido J."/>
        </authorList>
    </citation>
    <scope>NUCLEOTIDE SEQUENCE</scope>
</reference>
<proteinExistence type="predicted"/>
<name>A0A8D9BMZ3_9HEMI</name>